<proteinExistence type="predicted"/>
<accession>A0ACC3MJ17</accession>
<evidence type="ECO:0000313" key="1">
    <source>
        <dbReference type="EMBL" id="KAK3696059.1"/>
    </source>
</evidence>
<comment type="caution">
    <text evidence="1">The sequence shown here is derived from an EMBL/GenBank/DDBJ whole genome shotgun (WGS) entry which is preliminary data.</text>
</comment>
<organism evidence="1 2">
    <name type="scientific">Vermiconidia calcicola</name>
    <dbReference type="NCBI Taxonomy" id="1690605"/>
    <lineage>
        <taxon>Eukaryota</taxon>
        <taxon>Fungi</taxon>
        <taxon>Dikarya</taxon>
        <taxon>Ascomycota</taxon>
        <taxon>Pezizomycotina</taxon>
        <taxon>Dothideomycetes</taxon>
        <taxon>Dothideomycetidae</taxon>
        <taxon>Mycosphaerellales</taxon>
        <taxon>Extremaceae</taxon>
        <taxon>Vermiconidia</taxon>
    </lineage>
</organism>
<dbReference type="Proteomes" id="UP001281147">
    <property type="component" value="Unassembled WGS sequence"/>
</dbReference>
<evidence type="ECO:0000313" key="2">
    <source>
        <dbReference type="Proteomes" id="UP001281147"/>
    </source>
</evidence>
<reference evidence="1" key="1">
    <citation type="submission" date="2023-07" db="EMBL/GenBank/DDBJ databases">
        <title>Black Yeasts Isolated from many extreme environments.</title>
        <authorList>
            <person name="Coleine C."/>
            <person name="Stajich J.E."/>
            <person name="Selbmann L."/>
        </authorList>
    </citation>
    <scope>NUCLEOTIDE SEQUENCE</scope>
    <source>
        <strain evidence="1">CCFEE 5714</strain>
    </source>
</reference>
<dbReference type="EMBL" id="JAUTXU010000247">
    <property type="protein sequence ID" value="KAK3696059.1"/>
    <property type="molecule type" value="Genomic_DNA"/>
</dbReference>
<protein>
    <submittedName>
        <fullName evidence="1">Uncharacterized protein</fullName>
    </submittedName>
</protein>
<keyword evidence="2" id="KW-1185">Reference proteome</keyword>
<gene>
    <name evidence="1" type="ORF">LTR37_018140</name>
</gene>
<sequence>MGRKHDAESHVGHGEAKGNSYNFMVVFFAALGSFTYGYNSSIIGAVFGLPNFFQYFEISLTGANAAEGNKIIGAANGLFAGGGLLGALIISPSLNRLGRRLTIQIVCVICVVSSAIQGGSVHIGMFLAGRFLSGLGVGMMQVSVPIYQSELSPAKERGLMVGGHGILIVCGYAMAAWTGLGCYFATGQAQWRLCLSLQVISPALLLAGSPWLPESPRWLVGHNREQEGLVVLQRLHVRPGDTSDIVAKEEFYQIAKQIELENQTGVTTFWGMFQRKSYRKRILCASLVQFAAQSTGVLVVNNYQVLLYNALGLYGWLPLLLYGIYTSWAAFLNWVNAIMLDKFGRRPVIIFGLTGCVAMMCIETAMVAQYVGTDNRAGNAMGVLFLFLFVTFYGASQDASSYVYCSEIFPTGVRAQGLGTAIATLFGSTLLYTEVAPIAFATIGWRYYLVFILVPAACLPIQWIFLPETKGLALEEIAAQFGDEVAVDISHLSDDRRQALDESLMAIGAGTTETPPSEIEGKAATTVTERI</sequence>
<name>A0ACC3MJ17_9PEZI</name>